<evidence type="ECO:0000259" key="2">
    <source>
        <dbReference type="Pfam" id="PF05419"/>
    </source>
</evidence>
<evidence type="ECO:0000256" key="1">
    <source>
        <dbReference type="SAM" id="MobiDB-lite"/>
    </source>
</evidence>
<comment type="caution">
    <text evidence="3">The sequence shown here is derived from an EMBL/GenBank/DDBJ whole genome shotgun (WGS) entry which is preliminary data.</text>
</comment>
<dbReference type="PANTHER" id="PTHR34800">
    <property type="entry name" value="TETRAPYRROLE-BINDING PROTEIN, CHLOROPLASTIC"/>
    <property type="match status" value="1"/>
</dbReference>
<dbReference type="InterPro" id="IPR008629">
    <property type="entry name" value="GUN4-like"/>
</dbReference>
<feature type="compositionally biased region" description="Basic and acidic residues" evidence="1">
    <location>
        <begin position="285"/>
        <end position="305"/>
    </location>
</feature>
<protein>
    <recommendedName>
        <fullName evidence="2">GUN4-like domain-containing protein</fullName>
    </recommendedName>
</protein>
<reference evidence="3 4" key="1">
    <citation type="journal article" date="2014" name="Agronomy (Basel)">
        <title>A Draft Genome Sequence for Ensete ventricosum, the Drought-Tolerant Tree Against Hunger.</title>
        <authorList>
            <person name="Harrison J."/>
            <person name="Moore K.A."/>
            <person name="Paszkiewicz K."/>
            <person name="Jones T."/>
            <person name="Grant M."/>
            <person name="Ambacheew D."/>
            <person name="Muzemil S."/>
            <person name="Studholme D.J."/>
        </authorList>
    </citation>
    <scope>NUCLEOTIDE SEQUENCE [LARGE SCALE GENOMIC DNA]</scope>
</reference>
<sequence length="305" mass="34274">MHTTDGILPHPYPTNHNSPLHFCWMCPHRLLNSSMPHLILTLTSAGILTTTSAMATSSLHQSFHHHRFTTTSPDSIFFKPTKSFKLFSYVSPPSSLTTTSASGVAPATAGAAAAATPFDVLASHLSSSDYRQADEETRRLLIALAGEAAQKRGYVFFSEVQFIRAADLREIDLLWRMHSGGRFGYGVQRRLWEKSDRDFTRFFIRVGWMKRLDTEVEQYGYRSFPGEFLWELKEHTPEGHLPLTNALRGTQLLRSILTHPAFEDSEAAEGEEHSEQGGGTGTEEEEKKKPKLEGARRSLKPDYSF</sequence>
<evidence type="ECO:0000313" key="3">
    <source>
        <dbReference type="EMBL" id="RRT57390.1"/>
    </source>
</evidence>
<dbReference type="PANTHER" id="PTHR34800:SF1">
    <property type="entry name" value="TETRAPYRROLE-BINDING PROTEIN, CHLOROPLASTIC"/>
    <property type="match status" value="1"/>
</dbReference>
<dbReference type="AlphaFoldDB" id="A0A426Z074"/>
<feature type="region of interest" description="Disordered" evidence="1">
    <location>
        <begin position="262"/>
        <end position="305"/>
    </location>
</feature>
<name>A0A426Z074_ENSVE</name>
<dbReference type="InterPro" id="IPR037215">
    <property type="entry name" value="GUN4-like_sf"/>
</dbReference>
<dbReference type="EMBL" id="AMZH03009182">
    <property type="protein sequence ID" value="RRT57390.1"/>
    <property type="molecule type" value="Genomic_DNA"/>
</dbReference>
<dbReference type="FunFam" id="1.10.10.1770:FF:000001">
    <property type="entry name" value="Tetrapyrrole-binding protein, chloroplastic"/>
    <property type="match status" value="1"/>
</dbReference>
<gene>
    <name evidence="3" type="ORF">B296_00019042</name>
</gene>
<dbReference type="GO" id="GO:0010019">
    <property type="term" value="P:chloroplast-nucleus signaling pathway"/>
    <property type="evidence" value="ECO:0007669"/>
    <property type="project" value="TreeGrafter"/>
</dbReference>
<dbReference type="Proteomes" id="UP000287651">
    <property type="component" value="Unassembled WGS sequence"/>
</dbReference>
<dbReference type="Gene3D" id="1.10.10.1770">
    <property type="entry name" value="Gun4-like"/>
    <property type="match status" value="1"/>
</dbReference>
<dbReference type="Pfam" id="PF05419">
    <property type="entry name" value="GUN4"/>
    <property type="match status" value="1"/>
</dbReference>
<dbReference type="SUPFAM" id="SSF140869">
    <property type="entry name" value="GUN4-like"/>
    <property type="match status" value="1"/>
</dbReference>
<evidence type="ECO:0000313" key="4">
    <source>
        <dbReference type="Proteomes" id="UP000287651"/>
    </source>
</evidence>
<feature type="domain" description="GUN4-like" evidence="2">
    <location>
        <begin position="116"/>
        <end position="260"/>
    </location>
</feature>
<proteinExistence type="predicted"/>
<organism evidence="3 4">
    <name type="scientific">Ensete ventricosum</name>
    <name type="common">Abyssinian banana</name>
    <name type="synonym">Musa ensete</name>
    <dbReference type="NCBI Taxonomy" id="4639"/>
    <lineage>
        <taxon>Eukaryota</taxon>
        <taxon>Viridiplantae</taxon>
        <taxon>Streptophyta</taxon>
        <taxon>Embryophyta</taxon>
        <taxon>Tracheophyta</taxon>
        <taxon>Spermatophyta</taxon>
        <taxon>Magnoliopsida</taxon>
        <taxon>Liliopsida</taxon>
        <taxon>Zingiberales</taxon>
        <taxon>Musaceae</taxon>
        <taxon>Ensete</taxon>
    </lineage>
</organism>
<accession>A0A426Z074</accession>
<dbReference type="GO" id="GO:0046906">
    <property type="term" value="F:tetrapyrrole binding"/>
    <property type="evidence" value="ECO:0007669"/>
    <property type="project" value="TreeGrafter"/>
</dbReference>
<dbReference type="GO" id="GO:0009507">
    <property type="term" value="C:chloroplast"/>
    <property type="evidence" value="ECO:0007669"/>
    <property type="project" value="TreeGrafter"/>
</dbReference>
<dbReference type="Gene3D" id="1.25.40.620">
    <property type="match status" value="1"/>
</dbReference>